<evidence type="ECO:0000313" key="2">
    <source>
        <dbReference type="EMBL" id="GCA63564.1"/>
    </source>
</evidence>
<dbReference type="Proteomes" id="UP000265618">
    <property type="component" value="Unassembled WGS sequence"/>
</dbReference>
<feature type="region of interest" description="Disordered" evidence="1">
    <location>
        <begin position="61"/>
        <end position="85"/>
    </location>
</feature>
<dbReference type="EMBL" id="BDIP01004050">
    <property type="protein sequence ID" value="GCA63564.1"/>
    <property type="molecule type" value="Genomic_DNA"/>
</dbReference>
<accession>A0A391NPP6</accession>
<protein>
    <submittedName>
        <fullName evidence="2">Uncharacterized protein</fullName>
    </submittedName>
</protein>
<organism evidence="2 3">
    <name type="scientific">Kipferlia bialata</name>
    <dbReference type="NCBI Taxonomy" id="797122"/>
    <lineage>
        <taxon>Eukaryota</taxon>
        <taxon>Metamonada</taxon>
        <taxon>Carpediemonas-like organisms</taxon>
        <taxon>Kipferlia</taxon>
    </lineage>
</organism>
<reference evidence="2 3" key="1">
    <citation type="journal article" date="2018" name="PLoS ONE">
        <title>The draft genome of Kipferlia bialata reveals reductive genome evolution in fornicate parasites.</title>
        <authorList>
            <person name="Tanifuji G."/>
            <person name="Takabayashi S."/>
            <person name="Kume K."/>
            <person name="Takagi M."/>
            <person name="Nakayama T."/>
            <person name="Kamikawa R."/>
            <person name="Inagaki Y."/>
            <person name="Hashimoto T."/>
        </authorList>
    </citation>
    <scope>NUCLEOTIDE SEQUENCE [LARGE SCALE GENOMIC DNA]</scope>
    <source>
        <strain evidence="2">NY0173</strain>
    </source>
</reference>
<feature type="non-terminal residue" evidence="2">
    <location>
        <position position="1"/>
    </location>
</feature>
<gene>
    <name evidence="2" type="ORF">KIPB_010657</name>
</gene>
<name>A0A391NPP6_9EUKA</name>
<evidence type="ECO:0000313" key="3">
    <source>
        <dbReference type="Proteomes" id="UP000265618"/>
    </source>
</evidence>
<comment type="caution">
    <text evidence="2">The sequence shown here is derived from an EMBL/GenBank/DDBJ whole genome shotgun (WGS) entry which is preliminary data.</text>
</comment>
<feature type="region of interest" description="Disordered" evidence="1">
    <location>
        <begin position="1"/>
        <end position="22"/>
    </location>
</feature>
<keyword evidence="3" id="KW-1185">Reference proteome</keyword>
<dbReference type="AlphaFoldDB" id="A0A391NPP6"/>
<evidence type="ECO:0000256" key="1">
    <source>
        <dbReference type="SAM" id="MobiDB-lite"/>
    </source>
</evidence>
<sequence length="147" mass="15838">QSDCRFAVSVVPPAPGSDPRESPIVYMKAQMCGFRLTADKQYPITSSFQIPEDKTDVYVYATSDKEGAHDRENSESETSESSLSLLSLQNSGMHSGLHGSVPGLHGLDSDHATIPVVLSGRQLGRVTLNNKVGAEHWVSAGAHFQIL</sequence>
<feature type="compositionally biased region" description="Basic and acidic residues" evidence="1">
    <location>
        <begin position="63"/>
        <end position="74"/>
    </location>
</feature>
<proteinExistence type="predicted"/>